<dbReference type="EMBL" id="BARU01040491">
    <property type="protein sequence ID" value="GAH78263.1"/>
    <property type="molecule type" value="Genomic_DNA"/>
</dbReference>
<comment type="caution">
    <text evidence="1">The sequence shown here is derived from an EMBL/GenBank/DDBJ whole genome shotgun (WGS) entry which is preliminary data.</text>
</comment>
<accession>X1K854</accession>
<name>X1K854_9ZZZZ</name>
<organism evidence="1">
    <name type="scientific">marine sediment metagenome</name>
    <dbReference type="NCBI Taxonomy" id="412755"/>
    <lineage>
        <taxon>unclassified sequences</taxon>
        <taxon>metagenomes</taxon>
        <taxon>ecological metagenomes</taxon>
    </lineage>
</organism>
<protein>
    <submittedName>
        <fullName evidence="1">Uncharacterized protein</fullName>
    </submittedName>
</protein>
<sequence length="108" mass="12513">MKLVSDTIGRKDNPTEKDIRNAIAYPDGEEGFCSEDIVRLQIDQDNYLVIWIGNKQTGHRLELIEKGNKAIECVSRFDSETAKYLMTSYLNGNIIWAKEYQWKKPMVL</sequence>
<gene>
    <name evidence="1" type="ORF">S03H2_62589</name>
</gene>
<evidence type="ECO:0000313" key="1">
    <source>
        <dbReference type="EMBL" id="GAH78263.1"/>
    </source>
</evidence>
<proteinExistence type="predicted"/>
<reference evidence="1" key="1">
    <citation type="journal article" date="2014" name="Front. Microbiol.">
        <title>High frequency of phylogenetically diverse reductive dehalogenase-homologous genes in deep subseafloor sedimentary metagenomes.</title>
        <authorList>
            <person name="Kawai M."/>
            <person name="Futagami T."/>
            <person name="Toyoda A."/>
            <person name="Takaki Y."/>
            <person name="Nishi S."/>
            <person name="Hori S."/>
            <person name="Arai W."/>
            <person name="Tsubouchi T."/>
            <person name="Morono Y."/>
            <person name="Uchiyama I."/>
            <person name="Ito T."/>
            <person name="Fujiyama A."/>
            <person name="Inagaki F."/>
            <person name="Takami H."/>
        </authorList>
    </citation>
    <scope>NUCLEOTIDE SEQUENCE</scope>
    <source>
        <strain evidence="1">Expedition CK06-06</strain>
    </source>
</reference>
<dbReference type="AlphaFoldDB" id="X1K854"/>
<feature type="non-terminal residue" evidence="1">
    <location>
        <position position="108"/>
    </location>
</feature>